<evidence type="ECO:0000256" key="7">
    <source>
        <dbReference type="ARBA" id="ARBA00023180"/>
    </source>
</evidence>
<comment type="similarity">
    <text evidence="2">Belongs to the TM2 family.</text>
</comment>
<reference evidence="11 12" key="1">
    <citation type="submission" date="2019-08" db="EMBL/GenBank/DDBJ databases">
        <authorList>
            <person name="Alioto T."/>
            <person name="Alioto T."/>
            <person name="Gomez Garrido J."/>
        </authorList>
    </citation>
    <scope>NUCLEOTIDE SEQUENCE [LARGE SCALE GENOMIC DNA]</scope>
</reference>
<gene>
    <name evidence="11" type="ORF">CINCED_3A013463</name>
</gene>
<dbReference type="InterPro" id="IPR007829">
    <property type="entry name" value="TM2"/>
</dbReference>
<feature type="chain" id="PRO_5022738327" evidence="9">
    <location>
        <begin position="19"/>
        <end position="206"/>
    </location>
</feature>
<dbReference type="PANTHER" id="PTHR21016:SF4">
    <property type="entry name" value="TM2 DOMAIN-CONTAINING PROTEIN 2"/>
    <property type="match status" value="1"/>
</dbReference>
<keyword evidence="5 8" id="KW-1133">Transmembrane helix</keyword>
<evidence type="ECO:0000256" key="5">
    <source>
        <dbReference type="ARBA" id="ARBA00022989"/>
    </source>
</evidence>
<keyword evidence="12" id="KW-1185">Reference proteome</keyword>
<evidence type="ECO:0000313" key="12">
    <source>
        <dbReference type="Proteomes" id="UP000325440"/>
    </source>
</evidence>
<dbReference type="PANTHER" id="PTHR21016">
    <property type="entry name" value="BETA-AMYLOID BINDING PROTEIN-RELATED"/>
    <property type="match status" value="1"/>
</dbReference>
<feature type="transmembrane region" description="Helical" evidence="8">
    <location>
        <begin position="138"/>
        <end position="157"/>
    </location>
</feature>
<evidence type="ECO:0000256" key="8">
    <source>
        <dbReference type="SAM" id="Phobius"/>
    </source>
</evidence>
<dbReference type="InterPro" id="IPR050932">
    <property type="entry name" value="TM2D1-3-like"/>
</dbReference>
<feature type="domain" description="TM2" evidence="10">
    <location>
        <begin position="140"/>
        <end position="187"/>
    </location>
</feature>
<dbReference type="GO" id="GO:0016020">
    <property type="term" value="C:membrane"/>
    <property type="evidence" value="ECO:0007669"/>
    <property type="project" value="UniProtKB-SubCell"/>
</dbReference>
<keyword evidence="4 9" id="KW-0732">Signal</keyword>
<evidence type="ECO:0000256" key="6">
    <source>
        <dbReference type="ARBA" id="ARBA00023136"/>
    </source>
</evidence>
<dbReference type="Pfam" id="PF05154">
    <property type="entry name" value="TM2"/>
    <property type="match status" value="1"/>
</dbReference>
<evidence type="ECO:0000313" key="11">
    <source>
        <dbReference type="EMBL" id="VVC26353.1"/>
    </source>
</evidence>
<dbReference type="Proteomes" id="UP000325440">
    <property type="component" value="Unassembled WGS sequence"/>
</dbReference>
<organism evidence="11 12">
    <name type="scientific">Cinara cedri</name>
    <dbReference type="NCBI Taxonomy" id="506608"/>
    <lineage>
        <taxon>Eukaryota</taxon>
        <taxon>Metazoa</taxon>
        <taxon>Ecdysozoa</taxon>
        <taxon>Arthropoda</taxon>
        <taxon>Hexapoda</taxon>
        <taxon>Insecta</taxon>
        <taxon>Pterygota</taxon>
        <taxon>Neoptera</taxon>
        <taxon>Paraneoptera</taxon>
        <taxon>Hemiptera</taxon>
        <taxon>Sternorrhyncha</taxon>
        <taxon>Aphidomorpha</taxon>
        <taxon>Aphidoidea</taxon>
        <taxon>Aphididae</taxon>
        <taxon>Lachninae</taxon>
        <taxon>Cinara</taxon>
    </lineage>
</organism>
<feature type="signal peptide" evidence="9">
    <location>
        <begin position="1"/>
        <end position="18"/>
    </location>
</feature>
<sequence>MAIDKYNWVLIVFGYCLATRLYQCHAHAALNGTLSRIDGGSKNDSSVDNNSEGHYNPFGPLVLCSFLPMEFIECEEPVNINGNKTRDETVTSGCYKYGGSYRYEDVEKAKVQCHVLPDIECYGSRHFTRDGFPCVKYGGYYFLTTLLYSILLGFLGMDRFCLGQTGTAVGKLLTLGGGGIWWIVDVILLVTNQLLPEDGSNWNIYV</sequence>
<keyword evidence="3 8" id="KW-0812">Transmembrane</keyword>
<dbReference type="EMBL" id="CABPRJ010000030">
    <property type="protein sequence ID" value="VVC26353.1"/>
    <property type="molecule type" value="Genomic_DNA"/>
</dbReference>
<feature type="transmembrane region" description="Helical" evidence="8">
    <location>
        <begin position="169"/>
        <end position="190"/>
    </location>
</feature>
<name>A0A5E4M957_9HEMI</name>
<evidence type="ECO:0000256" key="1">
    <source>
        <dbReference type="ARBA" id="ARBA00004141"/>
    </source>
</evidence>
<dbReference type="AlphaFoldDB" id="A0A5E4M957"/>
<evidence type="ECO:0000256" key="3">
    <source>
        <dbReference type="ARBA" id="ARBA00022692"/>
    </source>
</evidence>
<keyword evidence="6 8" id="KW-0472">Membrane</keyword>
<evidence type="ECO:0000256" key="9">
    <source>
        <dbReference type="SAM" id="SignalP"/>
    </source>
</evidence>
<dbReference type="OrthoDB" id="408511at2759"/>
<accession>A0A5E4M957</accession>
<keyword evidence="7" id="KW-0325">Glycoprotein</keyword>
<protein>
    <submittedName>
        <fullName evidence="11">TM2 domain</fullName>
    </submittedName>
</protein>
<proteinExistence type="inferred from homology"/>
<evidence type="ECO:0000256" key="4">
    <source>
        <dbReference type="ARBA" id="ARBA00022729"/>
    </source>
</evidence>
<comment type="subcellular location">
    <subcellularLocation>
        <location evidence="1">Membrane</location>
        <topology evidence="1">Multi-pass membrane protein</topology>
    </subcellularLocation>
</comment>
<evidence type="ECO:0000256" key="2">
    <source>
        <dbReference type="ARBA" id="ARBA00008284"/>
    </source>
</evidence>
<evidence type="ECO:0000259" key="10">
    <source>
        <dbReference type="Pfam" id="PF05154"/>
    </source>
</evidence>